<dbReference type="AlphaFoldDB" id="A0A6L6XQZ0"/>
<sequence length="446" mass="49786">MSAGAGSPSSGLPRVLVVSHNPFSDLQSNGKTLTAFFDGWDPDRLAQLFFTMDAPAFSVCRRFYRVTDVDMLRRLLRRPSSQGPVTADAVARTDAVRADLHRGRLFRMVRWMFQRRWPSALVLRSWVWSDRWATADLDRWLDEFDPEVVLFQSSNCTFAFDVVATICDRRGIPLILETTDDYVTRTSSRDPLGGLYHRQISRAYQAAVDRSHVVIAIGQKMAREYAARFGGRYEIAMNSVDALENVDAPGSTASPVVLHYAGNLGLNRWRVLAELGHALDRLHALDGIDAQLEVWSLVEPEAGELEQLTSSARVRFCGSASSEQLADRRREATALVHVESFDRHNREITRLSISTKVPEYLASNRPVLAIGPSDVASIEYLTEHQAAEVVTTASVEDLVAALRRLLGDADQRRAYAARGAGLVREHHLRSRISAMVRTEILEAARG</sequence>
<dbReference type="SUPFAM" id="SSF53756">
    <property type="entry name" value="UDP-Glycosyltransferase/glycogen phosphorylase"/>
    <property type="match status" value="1"/>
</dbReference>
<name>A0A6L6XQZ0_9ACTN</name>
<dbReference type="GO" id="GO:0016740">
    <property type="term" value="F:transferase activity"/>
    <property type="evidence" value="ECO:0007669"/>
    <property type="project" value="UniProtKB-KW"/>
</dbReference>
<keyword evidence="3" id="KW-1185">Reference proteome</keyword>
<protein>
    <submittedName>
        <fullName evidence="2">Glycosyltransferase</fullName>
    </submittedName>
</protein>
<dbReference type="EMBL" id="WSEK01000004">
    <property type="protein sequence ID" value="MVQ49734.1"/>
    <property type="molecule type" value="Genomic_DNA"/>
</dbReference>
<dbReference type="Proteomes" id="UP000473525">
    <property type="component" value="Unassembled WGS sequence"/>
</dbReference>
<organism evidence="2 3">
    <name type="scientific">Nocardioides agri</name>
    <dbReference type="NCBI Taxonomy" id="2682843"/>
    <lineage>
        <taxon>Bacteria</taxon>
        <taxon>Bacillati</taxon>
        <taxon>Actinomycetota</taxon>
        <taxon>Actinomycetes</taxon>
        <taxon>Propionibacteriales</taxon>
        <taxon>Nocardioidaceae</taxon>
        <taxon>Nocardioides</taxon>
    </lineage>
</organism>
<reference evidence="2 3" key="1">
    <citation type="submission" date="2019-12" db="EMBL/GenBank/DDBJ databases">
        <authorList>
            <person name="Huq M.A."/>
        </authorList>
    </citation>
    <scope>NUCLEOTIDE SEQUENCE [LARGE SCALE GENOMIC DNA]</scope>
    <source>
        <strain evidence="2 3">MAH-18</strain>
    </source>
</reference>
<comment type="caution">
    <text evidence="2">The sequence shown here is derived from an EMBL/GenBank/DDBJ whole genome shotgun (WGS) entry which is preliminary data.</text>
</comment>
<evidence type="ECO:0000313" key="3">
    <source>
        <dbReference type="Proteomes" id="UP000473525"/>
    </source>
</evidence>
<dbReference type="InterPro" id="IPR055259">
    <property type="entry name" value="YkvP/CgeB_Glyco_trans-like"/>
</dbReference>
<accession>A0A6L6XQZ0</accession>
<dbReference type="Pfam" id="PF13524">
    <property type="entry name" value="Glyco_trans_1_2"/>
    <property type="match status" value="1"/>
</dbReference>
<evidence type="ECO:0000313" key="2">
    <source>
        <dbReference type="EMBL" id="MVQ49734.1"/>
    </source>
</evidence>
<feature type="domain" description="Spore protein YkvP/CgeB glycosyl transferase-like" evidence="1">
    <location>
        <begin position="313"/>
        <end position="435"/>
    </location>
</feature>
<dbReference type="RefSeq" id="WP_157342542.1">
    <property type="nucleotide sequence ID" value="NZ_WSEK01000004.1"/>
</dbReference>
<proteinExistence type="predicted"/>
<keyword evidence="2" id="KW-0808">Transferase</keyword>
<dbReference type="Gene3D" id="3.40.50.2000">
    <property type="entry name" value="Glycogen Phosphorylase B"/>
    <property type="match status" value="2"/>
</dbReference>
<evidence type="ECO:0000259" key="1">
    <source>
        <dbReference type="Pfam" id="PF13524"/>
    </source>
</evidence>
<gene>
    <name evidence="2" type="ORF">GON03_11125</name>
</gene>